<sequence>MASFTNRGTKTKPSWQYTVSRMVNGKSDPIRKGGFKSKKEAQVAATEIEEKLNKGVAPTKVRKVTLEEYFESWLNIFKPGISDNTRARYLTTLETIKAEFPGTYVQDISKRSYQSVLNKYGESHGLATSKKLNSHIRACVKEAIDEGLISVDFTRGVKLTGEKPKKTEEKHLNFFESKRLQKYLLKNLDPKNMMNYLILLGLTTGLRFGELVGLTRTDFDFKKNRLNVDKVWGYNNKMKKGFGPTKNEQSVRVIKVDKTTMRIFKELFKETPDKPHGLVFHSTLSKYGVITNNGVNKVLKSILNELNIDQITVHGLRHTHISVLLYKRLSITYVSERAGHKDINTTLSTYAHVLKELREEDEEAAVAIFEEVAV</sequence>
<dbReference type="Pfam" id="PF00589">
    <property type="entry name" value="Phage_integrase"/>
    <property type="match status" value="1"/>
</dbReference>
<keyword evidence="3 5" id="KW-0238">DNA-binding</keyword>
<evidence type="ECO:0000256" key="4">
    <source>
        <dbReference type="ARBA" id="ARBA00023172"/>
    </source>
</evidence>
<dbReference type="Gene3D" id="1.10.150.130">
    <property type="match status" value="1"/>
</dbReference>
<dbReference type="Pfam" id="PF14657">
    <property type="entry name" value="Arm-DNA-bind_4"/>
    <property type="match status" value="1"/>
</dbReference>
<dbReference type="GO" id="GO:0003677">
    <property type="term" value="F:DNA binding"/>
    <property type="evidence" value="ECO:0007669"/>
    <property type="project" value="UniProtKB-UniRule"/>
</dbReference>
<evidence type="ECO:0000313" key="9">
    <source>
        <dbReference type="Proteomes" id="UP000307756"/>
    </source>
</evidence>
<evidence type="ECO:0000259" key="7">
    <source>
        <dbReference type="PROSITE" id="PS51900"/>
    </source>
</evidence>
<dbReference type="PROSITE" id="PS51898">
    <property type="entry name" value="TYR_RECOMBINASE"/>
    <property type="match status" value="1"/>
</dbReference>
<dbReference type="AlphaFoldDB" id="A0A4U1D0M8"/>
<dbReference type="PANTHER" id="PTHR30629">
    <property type="entry name" value="PROPHAGE INTEGRASE"/>
    <property type="match status" value="1"/>
</dbReference>
<dbReference type="CDD" id="cd01189">
    <property type="entry name" value="INT_ICEBs1_C_like"/>
    <property type="match status" value="1"/>
</dbReference>
<organism evidence="8 9">
    <name type="scientific">Robertmurraya kyonggiensis</name>
    <dbReference type="NCBI Taxonomy" id="1037680"/>
    <lineage>
        <taxon>Bacteria</taxon>
        <taxon>Bacillati</taxon>
        <taxon>Bacillota</taxon>
        <taxon>Bacilli</taxon>
        <taxon>Bacillales</taxon>
        <taxon>Bacillaceae</taxon>
        <taxon>Robertmurraya</taxon>
    </lineage>
</organism>
<dbReference type="InterPro" id="IPR044068">
    <property type="entry name" value="CB"/>
</dbReference>
<keyword evidence="9" id="KW-1185">Reference proteome</keyword>
<evidence type="ECO:0000256" key="3">
    <source>
        <dbReference type="ARBA" id="ARBA00023125"/>
    </source>
</evidence>
<name>A0A4U1D0M8_9BACI</name>
<keyword evidence="2" id="KW-0229">DNA integration</keyword>
<dbReference type="GO" id="GO:0006310">
    <property type="term" value="P:DNA recombination"/>
    <property type="evidence" value="ECO:0007669"/>
    <property type="project" value="UniProtKB-KW"/>
</dbReference>
<dbReference type="OrthoDB" id="9803188at2"/>
<dbReference type="InterPro" id="IPR010998">
    <property type="entry name" value="Integrase_recombinase_N"/>
</dbReference>
<evidence type="ECO:0000256" key="5">
    <source>
        <dbReference type="PROSITE-ProRule" id="PRU01248"/>
    </source>
</evidence>
<gene>
    <name evidence="8" type="ORF">FA727_16435</name>
</gene>
<dbReference type="InterPro" id="IPR028259">
    <property type="entry name" value="AP2-like_int_N"/>
</dbReference>
<dbReference type="GO" id="GO:0015074">
    <property type="term" value="P:DNA integration"/>
    <property type="evidence" value="ECO:0007669"/>
    <property type="project" value="UniProtKB-KW"/>
</dbReference>
<evidence type="ECO:0000259" key="6">
    <source>
        <dbReference type="PROSITE" id="PS51898"/>
    </source>
</evidence>
<dbReference type="InterPro" id="IPR002104">
    <property type="entry name" value="Integrase_catalytic"/>
</dbReference>
<dbReference type="InterPro" id="IPR013762">
    <property type="entry name" value="Integrase-like_cat_sf"/>
</dbReference>
<comment type="caution">
    <text evidence="8">The sequence shown here is derived from an EMBL/GenBank/DDBJ whole genome shotgun (WGS) entry which is preliminary data.</text>
</comment>
<evidence type="ECO:0000256" key="2">
    <source>
        <dbReference type="ARBA" id="ARBA00022908"/>
    </source>
</evidence>
<feature type="domain" description="Tyr recombinase" evidence="6">
    <location>
        <begin position="170"/>
        <end position="366"/>
    </location>
</feature>
<dbReference type="PROSITE" id="PS51900">
    <property type="entry name" value="CB"/>
    <property type="match status" value="1"/>
</dbReference>
<feature type="domain" description="Core-binding (CB)" evidence="7">
    <location>
        <begin position="64"/>
        <end position="144"/>
    </location>
</feature>
<dbReference type="RefSeq" id="WP_136832664.1">
    <property type="nucleotide sequence ID" value="NZ_SWBM01000004.1"/>
</dbReference>
<keyword evidence="4" id="KW-0233">DNA recombination</keyword>
<reference evidence="8 9" key="1">
    <citation type="journal article" date="2011" name="J. Microbiol.">
        <title>Bacillus kyonggiensis sp. nov., isolated from soil of a lettuce field.</title>
        <authorList>
            <person name="Dong K."/>
            <person name="Lee S."/>
        </authorList>
    </citation>
    <scope>NUCLEOTIDE SEQUENCE [LARGE SCALE GENOMIC DNA]</scope>
    <source>
        <strain evidence="8 9">NB22</strain>
    </source>
</reference>
<dbReference type="Gene3D" id="1.10.443.10">
    <property type="entry name" value="Intergrase catalytic core"/>
    <property type="match status" value="1"/>
</dbReference>
<dbReference type="SUPFAM" id="SSF56349">
    <property type="entry name" value="DNA breaking-rejoining enzymes"/>
    <property type="match status" value="1"/>
</dbReference>
<proteinExistence type="inferred from homology"/>
<protein>
    <submittedName>
        <fullName evidence="8">Site-specific integrase</fullName>
    </submittedName>
</protein>
<dbReference type="PANTHER" id="PTHR30629:SF2">
    <property type="entry name" value="PROPHAGE INTEGRASE INTS-RELATED"/>
    <property type="match status" value="1"/>
</dbReference>
<dbReference type="InterPro" id="IPR011010">
    <property type="entry name" value="DNA_brk_join_enz"/>
</dbReference>
<dbReference type="Proteomes" id="UP000307756">
    <property type="component" value="Unassembled WGS sequence"/>
</dbReference>
<dbReference type="InterPro" id="IPR004107">
    <property type="entry name" value="Integrase_SAM-like_N"/>
</dbReference>
<accession>A0A4U1D0M8</accession>
<comment type="similarity">
    <text evidence="1">Belongs to the 'phage' integrase family.</text>
</comment>
<evidence type="ECO:0000256" key="1">
    <source>
        <dbReference type="ARBA" id="ARBA00008857"/>
    </source>
</evidence>
<dbReference type="Pfam" id="PF14659">
    <property type="entry name" value="Phage_int_SAM_3"/>
    <property type="match status" value="1"/>
</dbReference>
<dbReference type="InterPro" id="IPR050808">
    <property type="entry name" value="Phage_Integrase"/>
</dbReference>
<dbReference type="EMBL" id="SWBM01000004">
    <property type="protein sequence ID" value="TKC15711.1"/>
    <property type="molecule type" value="Genomic_DNA"/>
</dbReference>
<evidence type="ECO:0000313" key="8">
    <source>
        <dbReference type="EMBL" id="TKC15711.1"/>
    </source>
</evidence>